<dbReference type="InterPro" id="IPR013783">
    <property type="entry name" value="Ig-like_fold"/>
</dbReference>
<feature type="domain" description="Fibronectin type-III" evidence="5">
    <location>
        <begin position="50"/>
        <end position="135"/>
    </location>
</feature>
<dbReference type="SUPFAM" id="SSF49265">
    <property type="entry name" value="Fibronectin type III"/>
    <property type="match status" value="1"/>
</dbReference>
<keyword evidence="6" id="KW-1185">Reference proteome</keyword>
<dbReference type="InterPro" id="IPR003961">
    <property type="entry name" value="FN3_dom"/>
</dbReference>
<dbReference type="KEGG" id="asn:106722591"/>
<dbReference type="STRING" id="38654.A0A3Q0H8J6"/>
<dbReference type="Gene3D" id="2.60.40.10">
    <property type="entry name" value="Immunoglobulins"/>
    <property type="match status" value="2"/>
</dbReference>
<keyword evidence="3" id="KW-1015">Disulfide bond</keyword>
<dbReference type="PANTHER" id="PTHR20859">
    <property type="entry name" value="INTERFERON/INTERLEUKIN RECEPTOR"/>
    <property type="match status" value="1"/>
</dbReference>
<dbReference type="GeneID" id="106722591"/>
<dbReference type="Pfam" id="PF01108">
    <property type="entry name" value="Tissue_fac"/>
    <property type="match status" value="1"/>
</dbReference>
<name>A0A3Q0H8J6_ALLSI</name>
<evidence type="ECO:0000256" key="3">
    <source>
        <dbReference type="ARBA" id="ARBA00023157"/>
    </source>
</evidence>
<dbReference type="GO" id="GO:0005886">
    <property type="term" value="C:plasma membrane"/>
    <property type="evidence" value="ECO:0007669"/>
    <property type="project" value="TreeGrafter"/>
</dbReference>
<dbReference type="RefSeq" id="XP_025068389.1">
    <property type="nucleotide sequence ID" value="XM_025212604.1"/>
</dbReference>
<comment type="similarity">
    <text evidence="1">Belongs to the type II cytokine receptor family.</text>
</comment>
<evidence type="ECO:0000256" key="4">
    <source>
        <dbReference type="ARBA" id="ARBA00023170"/>
    </source>
</evidence>
<sequence length="198" mass="22793">MNPLIHTASMPRTAFDTCVEAGNPWVVAWSLHFSNSSFVPPSCLTAERSPLLLLKNAEFFSTNFENILKGGTEDEIPPGTVYNVHYKQYVEKKWLTKTECQNISQPFCNLTRETEDFTEYYYGRVWAVALNGYSSDWVCSQRFKPEQHSNIGAPEMKYIPNVRSIKFLIQPPYTLLKDEDDHQLIAEDIYSLVNSNKH</sequence>
<evidence type="ECO:0000256" key="1">
    <source>
        <dbReference type="ARBA" id="ARBA00005399"/>
    </source>
</evidence>
<protein>
    <submittedName>
        <fullName evidence="7">Interleukin-22 receptor subunit alpha-1-like</fullName>
    </submittedName>
</protein>
<proteinExistence type="inferred from homology"/>
<dbReference type="Proteomes" id="UP000189705">
    <property type="component" value="Unplaced"/>
</dbReference>
<evidence type="ECO:0000256" key="2">
    <source>
        <dbReference type="ARBA" id="ARBA00022729"/>
    </source>
</evidence>
<reference evidence="7" key="1">
    <citation type="submission" date="2025-08" db="UniProtKB">
        <authorList>
            <consortium name="RefSeq"/>
        </authorList>
    </citation>
    <scope>IDENTIFICATION</scope>
</reference>
<dbReference type="InterPro" id="IPR050650">
    <property type="entry name" value="Type-II_Cytokine-TF_Rcpt"/>
</dbReference>
<evidence type="ECO:0000259" key="5">
    <source>
        <dbReference type="Pfam" id="PF01108"/>
    </source>
</evidence>
<dbReference type="FunFam" id="2.60.40.10:FF:000348">
    <property type="entry name" value="Interleukin 20 receptor subunit alpha"/>
    <property type="match status" value="1"/>
</dbReference>
<keyword evidence="2" id="KW-0732">Signal</keyword>
<dbReference type="PANTHER" id="PTHR20859:SF53">
    <property type="entry name" value="INTERLEUKIN-22 RECEPTOR SUBUNIT ALPHA-1"/>
    <property type="match status" value="1"/>
</dbReference>
<keyword evidence="4" id="KW-0675">Receptor</keyword>
<evidence type="ECO:0000313" key="7">
    <source>
        <dbReference type="RefSeq" id="XP_025068389.1"/>
    </source>
</evidence>
<organism evidence="6 7">
    <name type="scientific">Alligator sinensis</name>
    <name type="common">Chinese alligator</name>
    <dbReference type="NCBI Taxonomy" id="38654"/>
    <lineage>
        <taxon>Eukaryota</taxon>
        <taxon>Metazoa</taxon>
        <taxon>Chordata</taxon>
        <taxon>Craniata</taxon>
        <taxon>Vertebrata</taxon>
        <taxon>Euteleostomi</taxon>
        <taxon>Archelosauria</taxon>
        <taxon>Archosauria</taxon>
        <taxon>Crocodylia</taxon>
        <taxon>Alligatoridae</taxon>
        <taxon>Alligatorinae</taxon>
        <taxon>Alligator</taxon>
    </lineage>
</organism>
<dbReference type="AlphaFoldDB" id="A0A3Q0H8J6"/>
<gene>
    <name evidence="7" type="primary">LOC106722591</name>
</gene>
<accession>A0A3Q0H8J6</accession>
<evidence type="ECO:0000313" key="6">
    <source>
        <dbReference type="Proteomes" id="UP000189705"/>
    </source>
</evidence>
<dbReference type="GO" id="GO:0004896">
    <property type="term" value="F:cytokine receptor activity"/>
    <property type="evidence" value="ECO:0007669"/>
    <property type="project" value="TreeGrafter"/>
</dbReference>
<dbReference type="InParanoid" id="A0A3Q0H8J6"/>
<dbReference type="InterPro" id="IPR036116">
    <property type="entry name" value="FN3_sf"/>
</dbReference>